<keyword evidence="2" id="KW-1185">Reference proteome</keyword>
<organism evidence="1 2">
    <name type="scientific">Phytophthora oleae</name>
    <dbReference type="NCBI Taxonomy" id="2107226"/>
    <lineage>
        <taxon>Eukaryota</taxon>
        <taxon>Sar</taxon>
        <taxon>Stramenopiles</taxon>
        <taxon>Oomycota</taxon>
        <taxon>Peronosporomycetes</taxon>
        <taxon>Peronosporales</taxon>
        <taxon>Peronosporaceae</taxon>
        <taxon>Phytophthora</taxon>
    </lineage>
</organism>
<sequence>MTKRGHMLVADKQMQPRQMLKQQAHFHRLNAAHSDMKLNSGLAHVRGERLERQSLRTGHKRRDLLAGKSLRTAAAWTGEECDIEILSLCNLPSASHLHLYHHQKTETMLGKRCASEMEACLTEYYRQECLRALYAKQERPRNCAWVSKDMMAKPPRRARKGVSFAMAPEIIGSADPSVDRSPIDVSPISKIELIVLLSQRTFPVQA</sequence>
<dbReference type="AlphaFoldDB" id="A0ABD3G9M2"/>
<comment type="caution">
    <text evidence="1">The sequence shown here is derived from an EMBL/GenBank/DDBJ whole genome shotgun (WGS) entry which is preliminary data.</text>
</comment>
<dbReference type="EMBL" id="JBIMZQ010000002">
    <property type="protein sequence ID" value="KAL3673834.1"/>
    <property type="molecule type" value="Genomic_DNA"/>
</dbReference>
<dbReference type="Proteomes" id="UP001632037">
    <property type="component" value="Unassembled WGS sequence"/>
</dbReference>
<proteinExistence type="predicted"/>
<evidence type="ECO:0000313" key="2">
    <source>
        <dbReference type="Proteomes" id="UP001632037"/>
    </source>
</evidence>
<reference evidence="1 2" key="1">
    <citation type="submission" date="2024-09" db="EMBL/GenBank/DDBJ databases">
        <title>Genome sequencing and assembly of Phytophthora oleae, isolate VK10A, causative agent of rot of olive drupes.</title>
        <authorList>
            <person name="Conti Taguali S."/>
            <person name="Riolo M."/>
            <person name="La Spada F."/>
            <person name="Cacciola S.O."/>
            <person name="Dionisio G."/>
        </authorList>
    </citation>
    <scope>NUCLEOTIDE SEQUENCE [LARGE SCALE GENOMIC DNA]</scope>
    <source>
        <strain evidence="1 2">VK10A</strain>
    </source>
</reference>
<name>A0ABD3G9M2_9STRA</name>
<gene>
    <name evidence="1" type="ORF">V7S43_001522</name>
</gene>
<evidence type="ECO:0008006" key="3">
    <source>
        <dbReference type="Google" id="ProtNLM"/>
    </source>
</evidence>
<protein>
    <recommendedName>
        <fullName evidence="3">CHCH domain-containing protein</fullName>
    </recommendedName>
</protein>
<accession>A0ABD3G9M2</accession>
<evidence type="ECO:0000313" key="1">
    <source>
        <dbReference type="EMBL" id="KAL3673834.1"/>
    </source>
</evidence>